<organism evidence="16 17">
    <name type="scientific">Pigmentiphaga litoralis</name>
    <dbReference type="NCBI Taxonomy" id="516702"/>
    <lineage>
        <taxon>Bacteria</taxon>
        <taxon>Pseudomonadati</taxon>
        <taxon>Pseudomonadota</taxon>
        <taxon>Betaproteobacteria</taxon>
        <taxon>Burkholderiales</taxon>
        <taxon>Alcaligenaceae</taxon>
        <taxon>Pigmentiphaga</taxon>
    </lineage>
</organism>
<dbReference type="InterPro" id="IPR011527">
    <property type="entry name" value="ABC1_TM_dom"/>
</dbReference>
<keyword evidence="4 13" id="KW-0812">Transmembrane</keyword>
<name>A0A7Y9IZW9_9BURK</name>
<dbReference type="GO" id="GO:0140359">
    <property type="term" value="F:ABC-type transporter activity"/>
    <property type="evidence" value="ECO:0007669"/>
    <property type="project" value="InterPro"/>
</dbReference>
<keyword evidence="17" id="KW-1185">Reference proteome</keyword>
<keyword evidence="5" id="KW-0354">Hemolysis</keyword>
<keyword evidence="9 13" id="KW-0472">Membrane</keyword>
<keyword evidence="5" id="KW-0204">Cytolysis</keyword>
<dbReference type="InterPro" id="IPR036640">
    <property type="entry name" value="ABC1_TM_sf"/>
</dbReference>
<evidence type="ECO:0000256" key="2">
    <source>
        <dbReference type="ARBA" id="ARBA00022448"/>
    </source>
</evidence>
<dbReference type="PANTHER" id="PTHR24221:SF654">
    <property type="entry name" value="ATP-BINDING CASSETTE SUB-FAMILY B MEMBER 6"/>
    <property type="match status" value="1"/>
</dbReference>
<dbReference type="AlphaFoldDB" id="A0A7Y9IZW9"/>
<dbReference type="GO" id="GO:0005524">
    <property type="term" value="F:ATP binding"/>
    <property type="evidence" value="ECO:0007669"/>
    <property type="project" value="UniProtKB-KW"/>
</dbReference>
<keyword evidence="7 16" id="KW-0067">ATP-binding</keyword>
<sequence>MSARPLPPADSPDEPAPHEITAATFALDTVGDCFVVATGEVRIFAASAVDAIARRPIARIGAGGLLFGVGTSFFGDETLIAVRTRDTHVFRLPGRSWAVAQPSDAFADGLDTWIAAVIAGVARVIEPKPRADVVVSPEQPFAVAQAGAVVGTHGHSMWARVHGSSRLLGLETLPSGLVPLTASSWLVLDADAPVETFSWQDGLAGDDWHERLDVFHEAIVELLPLVRGLGEADEFNRLTARRAAERHAEHDTAGRFADVLGNPLPPSGVASTEPLLDVMRRIGKTLDMAIEAPVRARQAQVDRPATAQEIARASKIRLQPARLKDAWWRADGGAFLAERLTGEPVALLFRGGHYDEVDRHGSMRRVTAATAAELSPSVWTLFKPQRPGKASFANLFFDSLKGSRGDLLGFFATMLVGSLLAQVLPMATGFILGVLAPSAMTSQLAQVGVAIVMIGVVGYLLQVGGEIAKQRVQARSNGELYRVVWDRIASLPLSYFRTQGSAELVGRAGSAISVPTGVQIFLFTAAGSLGMMVSSLITLLLNHPLIALVALGLVIVQVGIGALAGYLQARAYLNGEQLEGLADSLFVQMINGLVKLRSAGAEDRAVTRWGDRFAAMRRRMVKARRVMNAYEAALTALSLLSAAVLFAVVHMLNQGDAASALPVAKVVATLTAFAILLSAVGQLTAGFLSVWMLAPSWKYALPLLEKQPEPTAGRSDPGELTGALEFSNVQFRYGSDGTVVFGGLSFKAAPGEMIAIVGPSGCGKSTLVRLALGLETPSSGAVYVDGQDLRSMHPAAYRTQVGVVLQDGTLPPGTLFEIVRGTSNATVDDVWRALAQAAVAEDVAAMPMGIHTLLHDATRTLSGGQVQRLALARAFVQQPPILILDEATSALDNTTQAIAMRTILGLSSTRIVIAHRISTIRQADRILVLDQGKIAEAGSYDELMALDGAFAKLAQA</sequence>
<feature type="domain" description="ABC transmembrane type-1" evidence="15">
    <location>
        <begin position="408"/>
        <end position="684"/>
    </location>
</feature>
<dbReference type="EMBL" id="JACBYR010000004">
    <property type="protein sequence ID" value="NYE86092.1"/>
    <property type="molecule type" value="Genomic_DNA"/>
</dbReference>
<evidence type="ECO:0000259" key="15">
    <source>
        <dbReference type="PROSITE" id="PS50929"/>
    </source>
</evidence>
<feature type="domain" description="ABC transporter" evidence="14">
    <location>
        <begin position="724"/>
        <end position="956"/>
    </location>
</feature>
<dbReference type="SUPFAM" id="SSF90123">
    <property type="entry name" value="ABC transporter transmembrane region"/>
    <property type="match status" value="1"/>
</dbReference>
<dbReference type="InterPro" id="IPR039421">
    <property type="entry name" value="Type_1_exporter"/>
</dbReference>
<dbReference type="GO" id="GO:0005886">
    <property type="term" value="C:plasma membrane"/>
    <property type="evidence" value="ECO:0007669"/>
    <property type="project" value="UniProtKB-SubCell"/>
</dbReference>
<dbReference type="InterPro" id="IPR003439">
    <property type="entry name" value="ABC_transporter-like_ATP-bd"/>
</dbReference>
<evidence type="ECO:0000256" key="7">
    <source>
        <dbReference type="ARBA" id="ARBA00022840"/>
    </source>
</evidence>
<dbReference type="SMART" id="SM00382">
    <property type="entry name" value="AAA"/>
    <property type="match status" value="1"/>
</dbReference>
<dbReference type="Pfam" id="PF00664">
    <property type="entry name" value="ABC_membrane"/>
    <property type="match status" value="1"/>
</dbReference>
<comment type="caution">
    <text evidence="16">The sequence shown here is derived from an EMBL/GenBank/DDBJ whole genome shotgun (WGS) entry which is preliminary data.</text>
</comment>
<dbReference type="Pfam" id="PF00005">
    <property type="entry name" value="ABC_tran"/>
    <property type="match status" value="1"/>
</dbReference>
<feature type="transmembrane region" description="Helical" evidence="13">
    <location>
        <begin position="407"/>
        <end position="432"/>
    </location>
</feature>
<protein>
    <recommendedName>
        <fullName evidence="12">Cyclolysin secretion/processing ATP-binding protein CyaB</fullName>
    </recommendedName>
</protein>
<keyword evidence="3" id="KW-1003">Cell membrane</keyword>
<accession>A0A7Y9IZW9</accession>
<evidence type="ECO:0000256" key="12">
    <source>
        <dbReference type="ARBA" id="ARBA00072252"/>
    </source>
</evidence>
<evidence type="ECO:0000259" key="14">
    <source>
        <dbReference type="PROSITE" id="PS50893"/>
    </source>
</evidence>
<keyword evidence="8 13" id="KW-1133">Transmembrane helix</keyword>
<dbReference type="Gene3D" id="1.20.1560.10">
    <property type="entry name" value="ABC transporter type 1, transmembrane domain"/>
    <property type="match status" value="1"/>
</dbReference>
<feature type="transmembrane region" description="Helical" evidence="13">
    <location>
        <begin position="444"/>
        <end position="461"/>
    </location>
</feature>
<evidence type="ECO:0000256" key="13">
    <source>
        <dbReference type="SAM" id="Phobius"/>
    </source>
</evidence>
<evidence type="ECO:0000313" key="17">
    <source>
        <dbReference type="Proteomes" id="UP000542125"/>
    </source>
</evidence>
<comment type="function">
    <text evidence="10">Involved in the export of calmodulin-sensitive adenylate cyclase-hemolysin (cyclolysin).</text>
</comment>
<evidence type="ECO:0000256" key="9">
    <source>
        <dbReference type="ARBA" id="ARBA00023136"/>
    </source>
</evidence>
<dbReference type="FunFam" id="3.40.50.300:FF:000299">
    <property type="entry name" value="ABC transporter ATP-binding protein/permease"/>
    <property type="match status" value="1"/>
</dbReference>
<gene>
    <name evidence="16" type="ORF">FHW18_005418</name>
</gene>
<feature type="transmembrane region" description="Helical" evidence="13">
    <location>
        <begin position="545"/>
        <end position="567"/>
    </location>
</feature>
<dbReference type="PROSITE" id="PS50893">
    <property type="entry name" value="ABC_TRANSPORTER_2"/>
    <property type="match status" value="1"/>
</dbReference>
<dbReference type="GO" id="GO:0031640">
    <property type="term" value="P:killing of cells of another organism"/>
    <property type="evidence" value="ECO:0007669"/>
    <property type="project" value="UniProtKB-KW"/>
</dbReference>
<dbReference type="PROSITE" id="PS50929">
    <property type="entry name" value="ABC_TM1F"/>
    <property type="match status" value="1"/>
</dbReference>
<reference evidence="16 17" key="1">
    <citation type="submission" date="2020-07" db="EMBL/GenBank/DDBJ databases">
        <title>Genomic Encyclopedia of Type Strains, Phase IV (KMG-V): Genome sequencing to study the core and pangenomes of soil and plant-associated prokaryotes.</title>
        <authorList>
            <person name="Whitman W."/>
        </authorList>
    </citation>
    <scope>NUCLEOTIDE SEQUENCE [LARGE SCALE GENOMIC DNA]</scope>
    <source>
        <strain evidence="16 17">SAS40</strain>
    </source>
</reference>
<dbReference type="InterPro" id="IPR027417">
    <property type="entry name" value="P-loop_NTPase"/>
</dbReference>
<keyword evidence="6" id="KW-0547">Nucleotide-binding</keyword>
<evidence type="ECO:0000256" key="11">
    <source>
        <dbReference type="ARBA" id="ARBA00061173"/>
    </source>
</evidence>
<evidence type="ECO:0000256" key="6">
    <source>
        <dbReference type="ARBA" id="ARBA00022741"/>
    </source>
</evidence>
<evidence type="ECO:0000313" key="16">
    <source>
        <dbReference type="EMBL" id="NYE86092.1"/>
    </source>
</evidence>
<feature type="transmembrane region" description="Helical" evidence="13">
    <location>
        <begin position="520"/>
        <end position="539"/>
    </location>
</feature>
<evidence type="ECO:0000256" key="8">
    <source>
        <dbReference type="ARBA" id="ARBA00022989"/>
    </source>
</evidence>
<dbReference type="InterPro" id="IPR003593">
    <property type="entry name" value="AAA+_ATPase"/>
</dbReference>
<evidence type="ECO:0000256" key="1">
    <source>
        <dbReference type="ARBA" id="ARBA00004651"/>
    </source>
</evidence>
<dbReference type="PANTHER" id="PTHR24221">
    <property type="entry name" value="ATP-BINDING CASSETTE SUB-FAMILY B"/>
    <property type="match status" value="1"/>
</dbReference>
<dbReference type="RefSeq" id="WP_179590852.1">
    <property type="nucleotide sequence ID" value="NZ_JACBYR010000004.1"/>
</dbReference>
<dbReference type="SUPFAM" id="SSF52540">
    <property type="entry name" value="P-loop containing nucleoside triphosphate hydrolases"/>
    <property type="match status" value="1"/>
</dbReference>
<evidence type="ECO:0000256" key="3">
    <source>
        <dbReference type="ARBA" id="ARBA00022475"/>
    </source>
</evidence>
<dbReference type="GO" id="GO:0016887">
    <property type="term" value="F:ATP hydrolysis activity"/>
    <property type="evidence" value="ECO:0007669"/>
    <property type="project" value="InterPro"/>
</dbReference>
<proteinExistence type="inferred from homology"/>
<comment type="similarity">
    <text evidence="11">Belongs to the ABC transporter superfamily. Cyclolysin exporter (TC 3.A.1.109.2) family.</text>
</comment>
<keyword evidence="2" id="KW-0813">Transport</keyword>
<dbReference type="Gene3D" id="3.40.50.300">
    <property type="entry name" value="P-loop containing nucleotide triphosphate hydrolases"/>
    <property type="match status" value="1"/>
</dbReference>
<feature type="transmembrane region" description="Helical" evidence="13">
    <location>
        <begin position="672"/>
        <end position="694"/>
    </location>
</feature>
<evidence type="ECO:0000256" key="10">
    <source>
        <dbReference type="ARBA" id="ARBA00055355"/>
    </source>
</evidence>
<evidence type="ECO:0000256" key="4">
    <source>
        <dbReference type="ARBA" id="ARBA00022692"/>
    </source>
</evidence>
<dbReference type="GO" id="GO:0034040">
    <property type="term" value="F:ATPase-coupled lipid transmembrane transporter activity"/>
    <property type="evidence" value="ECO:0007669"/>
    <property type="project" value="TreeGrafter"/>
</dbReference>
<dbReference type="Proteomes" id="UP000542125">
    <property type="component" value="Unassembled WGS sequence"/>
</dbReference>
<feature type="transmembrane region" description="Helical" evidence="13">
    <location>
        <begin position="626"/>
        <end position="652"/>
    </location>
</feature>
<comment type="subcellular location">
    <subcellularLocation>
        <location evidence="1">Cell membrane</location>
        <topology evidence="1">Multi-pass membrane protein</topology>
    </subcellularLocation>
</comment>
<evidence type="ECO:0000256" key="5">
    <source>
        <dbReference type="ARBA" id="ARBA00022735"/>
    </source>
</evidence>